<gene>
    <name evidence="8" type="ORF">C7M84_017030</name>
</gene>
<feature type="transmembrane region" description="Helical" evidence="6">
    <location>
        <begin position="348"/>
        <end position="367"/>
    </location>
</feature>
<accession>A0A3R7LUV7</accession>
<protein>
    <submittedName>
        <fullName evidence="8">Putative organic cation transporter protein</fullName>
    </submittedName>
</protein>
<name>A0A3R7LUV7_PENVA</name>
<evidence type="ECO:0000256" key="5">
    <source>
        <dbReference type="SAM" id="MobiDB-lite"/>
    </source>
</evidence>
<keyword evidence="4 6" id="KW-0472">Membrane</keyword>
<comment type="caution">
    <text evidence="8">The sequence shown here is derived from an EMBL/GenBank/DDBJ whole genome shotgun (WGS) entry which is preliminary data.</text>
</comment>
<dbReference type="AlphaFoldDB" id="A0A3R7LUV7"/>
<feature type="transmembrane region" description="Helical" evidence="6">
    <location>
        <begin position="226"/>
        <end position="248"/>
    </location>
</feature>
<feature type="transmembrane region" description="Helical" evidence="6">
    <location>
        <begin position="408"/>
        <end position="427"/>
    </location>
</feature>
<dbReference type="InterPro" id="IPR005828">
    <property type="entry name" value="MFS_sugar_transport-like"/>
</dbReference>
<comment type="subcellular location">
    <subcellularLocation>
        <location evidence="1">Membrane</location>
        <topology evidence="1">Multi-pass membrane protein</topology>
    </subcellularLocation>
</comment>
<dbReference type="GO" id="GO:0022857">
    <property type="term" value="F:transmembrane transporter activity"/>
    <property type="evidence" value="ECO:0007669"/>
    <property type="project" value="InterPro"/>
</dbReference>
<evidence type="ECO:0000256" key="2">
    <source>
        <dbReference type="ARBA" id="ARBA00022692"/>
    </source>
</evidence>
<dbReference type="InterPro" id="IPR036259">
    <property type="entry name" value="MFS_trans_sf"/>
</dbReference>
<evidence type="ECO:0000256" key="4">
    <source>
        <dbReference type="ARBA" id="ARBA00023136"/>
    </source>
</evidence>
<feature type="transmembrane region" description="Helical" evidence="6">
    <location>
        <begin position="469"/>
        <end position="488"/>
    </location>
</feature>
<dbReference type="GO" id="GO:0016020">
    <property type="term" value="C:membrane"/>
    <property type="evidence" value="ECO:0007669"/>
    <property type="project" value="UniProtKB-SubCell"/>
</dbReference>
<dbReference type="InterPro" id="IPR020846">
    <property type="entry name" value="MFS_dom"/>
</dbReference>
<dbReference type="Proteomes" id="UP000283509">
    <property type="component" value="Unassembled WGS sequence"/>
</dbReference>
<evidence type="ECO:0000313" key="8">
    <source>
        <dbReference type="EMBL" id="ROT65019.1"/>
    </source>
</evidence>
<feature type="region of interest" description="Disordered" evidence="5">
    <location>
        <begin position="532"/>
        <end position="558"/>
    </location>
</feature>
<keyword evidence="3 6" id="KW-1133">Transmembrane helix</keyword>
<dbReference type="EMBL" id="QCYY01003156">
    <property type="protein sequence ID" value="ROT65019.1"/>
    <property type="molecule type" value="Genomic_DNA"/>
</dbReference>
<feature type="transmembrane region" description="Helical" evidence="6">
    <location>
        <begin position="175"/>
        <end position="193"/>
    </location>
</feature>
<reference evidence="8 9" key="2">
    <citation type="submission" date="2019-01" db="EMBL/GenBank/DDBJ databases">
        <title>The decoding of complex shrimp genome reveals the adaptation for benthos swimmer, frequently molting mechanism and breeding impact on genome.</title>
        <authorList>
            <person name="Sun Y."/>
            <person name="Gao Y."/>
            <person name="Yu Y."/>
        </authorList>
    </citation>
    <scope>NUCLEOTIDE SEQUENCE [LARGE SCALE GENOMIC DNA]</scope>
    <source>
        <tissue evidence="8">Muscle</tissue>
    </source>
</reference>
<dbReference type="PANTHER" id="PTHR24064">
    <property type="entry name" value="SOLUTE CARRIER FAMILY 22 MEMBER"/>
    <property type="match status" value="1"/>
</dbReference>
<evidence type="ECO:0000256" key="3">
    <source>
        <dbReference type="ARBA" id="ARBA00022989"/>
    </source>
</evidence>
<feature type="transmembrane region" description="Helical" evidence="6">
    <location>
        <begin position="494"/>
        <end position="517"/>
    </location>
</feature>
<dbReference type="SUPFAM" id="SSF103473">
    <property type="entry name" value="MFS general substrate transporter"/>
    <property type="match status" value="1"/>
</dbReference>
<dbReference type="Pfam" id="PF00083">
    <property type="entry name" value="Sugar_tr"/>
    <property type="match status" value="1"/>
</dbReference>
<keyword evidence="9" id="KW-1185">Reference proteome</keyword>
<organism evidence="8 9">
    <name type="scientific">Penaeus vannamei</name>
    <name type="common">Whiteleg shrimp</name>
    <name type="synonym">Litopenaeus vannamei</name>
    <dbReference type="NCBI Taxonomy" id="6689"/>
    <lineage>
        <taxon>Eukaryota</taxon>
        <taxon>Metazoa</taxon>
        <taxon>Ecdysozoa</taxon>
        <taxon>Arthropoda</taxon>
        <taxon>Crustacea</taxon>
        <taxon>Multicrustacea</taxon>
        <taxon>Malacostraca</taxon>
        <taxon>Eumalacostraca</taxon>
        <taxon>Eucarida</taxon>
        <taxon>Decapoda</taxon>
        <taxon>Dendrobranchiata</taxon>
        <taxon>Penaeoidea</taxon>
        <taxon>Penaeidae</taxon>
        <taxon>Penaeus</taxon>
    </lineage>
</organism>
<reference evidence="8 9" key="1">
    <citation type="submission" date="2018-04" db="EMBL/GenBank/DDBJ databases">
        <authorList>
            <person name="Zhang X."/>
            <person name="Yuan J."/>
            <person name="Li F."/>
            <person name="Xiang J."/>
        </authorList>
    </citation>
    <scope>NUCLEOTIDE SEQUENCE [LARGE SCALE GENOMIC DNA]</scope>
    <source>
        <tissue evidence="8">Muscle</tissue>
    </source>
</reference>
<dbReference type="PROSITE" id="PS50850">
    <property type="entry name" value="MFS"/>
    <property type="match status" value="1"/>
</dbReference>
<sequence length="558" mass="61401">MPLNGDFDALLSEVGFGRWQISVVLATVLTANQLAVHMLGSTLLSGPLQFRCSPVNGTSEATSSSTYYNNECLPPTALQYEPAASVGQIVNASVQYLPAESKQELTQMPSCPLIEYDRSIFTTTIISEWHLVCDQVSLQPLYQMVYNVGSIFGSITCGPLGDKLGRRRAVQIGSVFYAAAVLVMSFTSSYPVVLAMRWVVGVAAQCMIQPSWSLAMESTPTRHRSLVGMLLGLPYSFSVICLAGIGYLMRRWRSIMLICCAPTLGNPPVPFSFMDESARWLLQQGRKEEAARVLEKAVRMNKATLSSPLDSTLEKLVQAHSTPGDRGSSLSASLEQVKAYLRSPVMRTIILVTPLLWFLQSCLYLSVAINANNFNSSNPFLYVCLSGSMDTSAILLMTPLSTRLGRRVIVGGGMFAGGLLFLLELLVSEEYFWLKWVLVMGGFLLVAGSFQMNYVYGPELFPTEIRNRGFAFVNLMGCFGFVCAPFITYRLVLIRWWVASVTFGCAAIVGSLTLPLLPETRNRSMPDTLQALDERRGKRKGNPGETVCVNNESEESRL</sequence>
<proteinExistence type="predicted"/>
<evidence type="ECO:0000259" key="7">
    <source>
        <dbReference type="PROSITE" id="PS50850"/>
    </source>
</evidence>
<feature type="transmembrane region" description="Helical" evidence="6">
    <location>
        <begin position="433"/>
        <end position="457"/>
    </location>
</feature>
<keyword evidence="2 6" id="KW-0812">Transmembrane</keyword>
<feature type="domain" description="Major facilitator superfamily (MFS) profile" evidence="7">
    <location>
        <begin position="80"/>
        <end position="522"/>
    </location>
</feature>
<evidence type="ECO:0000256" key="6">
    <source>
        <dbReference type="SAM" id="Phobius"/>
    </source>
</evidence>
<feature type="transmembrane region" description="Helical" evidence="6">
    <location>
        <begin position="379"/>
        <end position="396"/>
    </location>
</feature>
<dbReference type="OrthoDB" id="5296287at2759"/>
<dbReference type="Gene3D" id="1.20.1250.20">
    <property type="entry name" value="MFS general substrate transporter like domains"/>
    <property type="match status" value="1"/>
</dbReference>
<evidence type="ECO:0000256" key="1">
    <source>
        <dbReference type="ARBA" id="ARBA00004141"/>
    </source>
</evidence>
<evidence type="ECO:0000313" key="9">
    <source>
        <dbReference type="Proteomes" id="UP000283509"/>
    </source>
</evidence>